<dbReference type="PROSITE" id="PS51925">
    <property type="entry name" value="SWIB_MDM2"/>
    <property type="match status" value="1"/>
</dbReference>
<dbReference type="Pfam" id="PF02201">
    <property type="entry name" value="SWIB"/>
    <property type="match status" value="1"/>
</dbReference>
<evidence type="ECO:0000313" key="12">
    <source>
        <dbReference type="EMBL" id="KAJ8764349.1"/>
    </source>
</evidence>
<dbReference type="FunFam" id="3.30.40.10:FF:000303">
    <property type="entry name" value="Zinc finger CCCH domain-containing protein 19"/>
    <property type="match status" value="1"/>
</dbReference>
<feature type="zinc finger region" description="C3H1-type" evidence="5">
    <location>
        <begin position="1525"/>
        <end position="1550"/>
    </location>
</feature>
<organism evidence="12 13">
    <name type="scientific">Erythroxylum novogranatense</name>
    <dbReference type="NCBI Taxonomy" id="1862640"/>
    <lineage>
        <taxon>Eukaryota</taxon>
        <taxon>Viridiplantae</taxon>
        <taxon>Streptophyta</taxon>
        <taxon>Embryophyta</taxon>
        <taxon>Tracheophyta</taxon>
        <taxon>Spermatophyta</taxon>
        <taxon>Magnoliopsida</taxon>
        <taxon>eudicotyledons</taxon>
        <taxon>Gunneridae</taxon>
        <taxon>Pentapetalae</taxon>
        <taxon>rosids</taxon>
        <taxon>fabids</taxon>
        <taxon>Malpighiales</taxon>
        <taxon>Erythroxylaceae</taxon>
        <taxon>Erythroxylum</taxon>
    </lineage>
</organism>
<dbReference type="SUPFAM" id="SSF55277">
    <property type="entry name" value="GYF domain"/>
    <property type="match status" value="1"/>
</dbReference>
<dbReference type="InterPro" id="IPR003169">
    <property type="entry name" value="GYF"/>
</dbReference>
<dbReference type="PANTHER" id="PTHR46695:SF4">
    <property type="entry name" value="ZINC FINGER CCCH DOMAIN-CONTAINING PROTEIN 44"/>
    <property type="match status" value="1"/>
</dbReference>
<keyword evidence="1 5" id="KW-0479">Metal-binding</keyword>
<feature type="domain" description="Plus3" evidence="10">
    <location>
        <begin position="436"/>
        <end position="569"/>
    </location>
</feature>
<feature type="region of interest" description="Disordered" evidence="6">
    <location>
        <begin position="716"/>
        <end position="745"/>
    </location>
</feature>
<dbReference type="InterPro" id="IPR001965">
    <property type="entry name" value="Znf_PHD"/>
</dbReference>
<evidence type="ECO:0000259" key="7">
    <source>
        <dbReference type="PROSITE" id="PS50016"/>
    </source>
</evidence>
<evidence type="ECO:0000256" key="2">
    <source>
        <dbReference type="ARBA" id="ARBA00022771"/>
    </source>
</evidence>
<dbReference type="PROSITE" id="PS50016">
    <property type="entry name" value="ZF_PHD_2"/>
    <property type="match status" value="1"/>
</dbReference>
<feature type="domain" description="PHD-type" evidence="7">
    <location>
        <begin position="70"/>
        <end position="136"/>
    </location>
</feature>
<sequence length="1550" mass="170649">MDDSQLFGASEMVPVAAKGVDSIVGIETGVAAGMGACVKRRRGRPPRAMGNSTVQRPHPPPAEKRKKDEEDVCFICFDGGSLVLCDRRGCPKAYHPSCIKRDEAFFRSKAKWNCGWHICSSCQKASLYMCYTCTYSLCKGCTKGADYVCVRGNKGFCGTCMRTIMLIENIAMGNKETVEVDFDDQTSWEYLFKVYWIYLKTKLSLTLDELSKAKNPWRGDELPKVKNSWKGAATMSPNVELSGHSFLVNDDKASCIDKCWGKAEDQSKRRKTSLKPNVPNEGSFGIEEITPLPQGTTWATKELLEFVSHMKNGDISMLSQFEVQALLLEYIKRNNLRDPRQKSHILCDSRLMSLFGKSRVGHFEMLKLLEYHFFLEEKSPANNIVRVGAADVVSSQEFSNNYDNQLMTGNAKRRKTRKKTDERGPVANYNLNDYAAIDVHNIGLLYLKRDLVENLLDDAEKFREKVSGSFVRIRISCGDQKQDIYRLVQVIGTSTVTESYLVGTRTTNIMLEILNLDKKEIISIDGISNQEFSEDECKRLCQSIKCGLIKRLKVGEIQQKAMVLQAVKTNDGLEAEILRLNHLRDRANEKGRRKELRECVEKLEILKSPKERNRRLLEIPIVHPDQRMEPSYESGEDGEANGMKRGKCSRSRNGDNNKKGLDINSSLGALDVLSEVGIMEQRNLAATCQTRDICTAVYEDRDGNTQVHEKVNNSIPSQGGEALNKSQNLPNNQIAPGDSRTGYSSSHTVIRADQSSGSATAVVPPPLTVRELSINDSETNKLWHYQDPTGKIQGPFPMMQLRKWSTSGHFPSDLRVWRINEKQDDAILLTDALIGQFHEQSQLPQDKFLLPHGVAAAMDDTNKKWEQCLGRNSFATLVDNNNSDPGTKTVENDGSVQCKVNKLMRSDEWPSLSSSRTTAMSVAMGDDRQAPMSVQGWDLKRGVSTSADQAQVCSSFFSSSSSVKLPETPACHVEGHGNENCSRICNLNDNSHKSSEGQTSTWESNEKQADSEGHSSQSSGRNWRPSPKDDSSSRWDSSSKPNGKSKQNQEIDLSDLPSPTPKQSHPNLEEQTAEGKQSIASNAPVLESGPSWSTTSSLVTGGAQLPEVAGEWSGYSSAPIKTPVEDWDSNLASASSLKPIEGANNHAATSTSGIDHFTHSSSANLAVDSSGWQPVPESNEFSLVDESVSDLLAEVEAMESLGGLQSPTSKMRCAELTQDSDDDCFSPVEGFSPALDPGKSDAFSSTGDIQMSSQITANDDPLRLRLFDMPSHTTVTDEPIKVSQVPSKLMATDQPHPHNASRVPARSIVIGEPICASETSSSLVDELHRVANVPSQSTVTDKPLEMSQKPSESSLCDEAGRMLHAETIVPQKNRSGQSSSGHVPVKKLDTGTEIQPPSSSSVSEGDKVSDMHPSALFTVSQWEARSDVQNSASPNEDTRSNNAMGICLGGKNMDWGAGHASANAASSTGNTGGLGNQPRCGGDRYGGTRDHRNYQGRDSSYGRERSYGWWNRQPFTSGVSFRSPPKGQRICKFHESGFCRKGESCSYWHP</sequence>
<evidence type="ECO:0000259" key="10">
    <source>
        <dbReference type="PROSITE" id="PS51360"/>
    </source>
</evidence>
<dbReference type="Pfam" id="PF25980">
    <property type="entry name" value="NERD_plant"/>
    <property type="match status" value="1"/>
</dbReference>
<reference evidence="12 13" key="1">
    <citation type="submission" date="2021-09" db="EMBL/GenBank/DDBJ databases">
        <title>Genomic insights and catalytic innovation underlie evolution of tropane alkaloids biosynthesis.</title>
        <authorList>
            <person name="Wang Y.-J."/>
            <person name="Tian T."/>
            <person name="Huang J.-P."/>
            <person name="Huang S.-X."/>
        </authorList>
    </citation>
    <scope>NUCLEOTIDE SEQUENCE [LARGE SCALE GENOMIC DNA]</scope>
    <source>
        <strain evidence="12">KIB-2018</strain>
        <tissue evidence="12">Leaf</tissue>
    </source>
</reference>
<dbReference type="Gene3D" id="3.30.40.10">
    <property type="entry name" value="Zinc/RING finger domain, C3HC4 (zinc finger)"/>
    <property type="match status" value="1"/>
</dbReference>
<dbReference type="InterPro" id="IPR036128">
    <property type="entry name" value="Plus3-like_sf"/>
</dbReference>
<dbReference type="SUPFAM" id="SSF57903">
    <property type="entry name" value="FYVE/PHD zinc finger"/>
    <property type="match status" value="1"/>
</dbReference>
<proteinExistence type="predicted"/>
<dbReference type="PROSITE" id="PS50829">
    <property type="entry name" value="GYF"/>
    <property type="match status" value="1"/>
</dbReference>
<feature type="domain" description="GYF" evidence="9">
    <location>
        <begin position="780"/>
        <end position="834"/>
    </location>
</feature>
<feature type="region of interest" description="Disordered" evidence="6">
    <location>
        <begin position="1421"/>
        <end position="1445"/>
    </location>
</feature>
<feature type="compositionally biased region" description="Polar residues" evidence="6">
    <location>
        <begin position="1042"/>
        <end position="1051"/>
    </location>
</feature>
<keyword evidence="13" id="KW-1185">Reference proteome</keyword>
<dbReference type="SMART" id="SM00151">
    <property type="entry name" value="SWIB"/>
    <property type="match status" value="1"/>
</dbReference>
<keyword evidence="2 5" id="KW-0863">Zinc-finger</keyword>
<feature type="compositionally biased region" description="Basic and acidic residues" evidence="6">
    <location>
        <begin position="1004"/>
        <end position="1013"/>
    </location>
</feature>
<feature type="compositionally biased region" description="Basic and acidic residues" evidence="6">
    <location>
        <begin position="652"/>
        <end position="661"/>
    </location>
</feature>
<feature type="region of interest" description="Disordered" evidence="6">
    <location>
        <begin position="1461"/>
        <end position="1502"/>
    </location>
</feature>
<dbReference type="InterPro" id="IPR004343">
    <property type="entry name" value="Plus-3_dom"/>
</dbReference>
<dbReference type="Pfam" id="PF03126">
    <property type="entry name" value="Plus-3"/>
    <property type="match status" value="1"/>
</dbReference>
<dbReference type="Proteomes" id="UP001159364">
    <property type="component" value="Linkage Group LG05"/>
</dbReference>
<dbReference type="InterPro" id="IPR000571">
    <property type="entry name" value="Znf_CCCH"/>
</dbReference>
<feature type="domain" description="DM2" evidence="11">
    <location>
        <begin position="292"/>
        <end position="375"/>
    </location>
</feature>
<evidence type="ECO:0000256" key="3">
    <source>
        <dbReference type="ARBA" id="ARBA00022833"/>
    </source>
</evidence>
<dbReference type="InterPro" id="IPR036885">
    <property type="entry name" value="SWIB_MDM2_dom_sf"/>
</dbReference>
<dbReference type="SUPFAM" id="SSF90229">
    <property type="entry name" value="CCCH zinc finger"/>
    <property type="match status" value="1"/>
</dbReference>
<feature type="domain" description="C3H1-type" evidence="8">
    <location>
        <begin position="1525"/>
        <end position="1550"/>
    </location>
</feature>
<dbReference type="Pfam" id="PF02213">
    <property type="entry name" value="GYF"/>
    <property type="match status" value="1"/>
</dbReference>
<feature type="region of interest" description="Disordered" evidence="6">
    <location>
        <begin position="1368"/>
        <end position="1409"/>
    </location>
</feature>
<feature type="region of interest" description="Disordered" evidence="6">
    <location>
        <begin position="1334"/>
        <end position="1356"/>
    </location>
</feature>
<dbReference type="PROSITE" id="PS50103">
    <property type="entry name" value="ZF_C3H1"/>
    <property type="match status" value="1"/>
</dbReference>
<dbReference type="Gene3D" id="3.30.1490.40">
    <property type="match status" value="1"/>
</dbReference>
<feature type="compositionally biased region" description="Polar residues" evidence="6">
    <location>
        <begin position="1370"/>
        <end position="1381"/>
    </location>
</feature>
<feature type="region of interest" description="Disordered" evidence="6">
    <location>
        <begin position="621"/>
        <end position="663"/>
    </location>
</feature>
<feature type="region of interest" description="Disordered" evidence="6">
    <location>
        <begin position="41"/>
        <end position="65"/>
    </location>
</feature>
<name>A0AAV8TDF4_9ROSI</name>
<keyword evidence="3 5" id="KW-0862">Zinc</keyword>
<dbReference type="InterPro" id="IPR011011">
    <property type="entry name" value="Znf_FYVE_PHD"/>
</dbReference>
<evidence type="ECO:0000256" key="1">
    <source>
        <dbReference type="ARBA" id="ARBA00022723"/>
    </source>
</evidence>
<dbReference type="InterPro" id="IPR003121">
    <property type="entry name" value="SWIB_MDM2_domain"/>
</dbReference>
<dbReference type="GO" id="GO:0008270">
    <property type="term" value="F:zinc ion binding"/>
    <property type="evidence" value="ECO:0007669"/>
    <property type="project" value="UniProtKB-KW"/>
</dbReference>
<dbReference type="CDD" id="cd00072">
    <property type="entry name" value="GYF"/>
    <property type="match status" value="1"/>
</dbReference>
<dbReference type="EMBL" id="JAIWQS010000005">
    <property type="protein sequence ID" value="KAJ8764349.1"/>
    <property type="molecule type" value="Genomic_DNA"/>
</dbReference>
<comment type="caution">
    <text evidence="12">The sequence shown here is derived from an EMBL/GenBank/DDBJ whole genome shotgun (WGS) entry which is preliminary data.</text>
</comment>
<dbReference type="InterPro" id="IPR019835">
    <property type="entry name" value="SWIB_domain"/>
</dbReference>
<accession>A0AAV8TDF4</accession>
<dbReference type="PROSITE" id="PS51360">
    <property type="entry name" value="PLUS3"/>
    <property type="match status" value="1"/>
</dbReference>
<evidence type="ECO:0000259" key="8">
    <source>
        <dbReference type="PROSITE" id="PS50103"/>
    </source>
</evidence>
<evidence type="ECO:0000259" key="9">
    <source>
        <dbReference type="PROSITE" id="PS50829"/>
    </source>
</evidence>
<dbReference type="InterPro" id="IPR058668">
    <property type="entry name" value="NERD_dom"/>
</dbReference>
<dbReference type="Gene3D" id="1.10.245.10">
    <property type="entry name" value="SWIB/MDM2 domain"/>
    <property type="match status" value="1"/>
</dbReference>
<dbReference type="SUPFAM" id="SSF159042">
    <property type="entry name" value="Plus3-like"/>
    <property type="match status" value="1"/>
</dbReference>
<dbReference type="GO" id="GO:0003677">
    <property type="term" value="F:DNA binding"/>
    <property type="evidence" value="ECO:0007669"/>
    <property type="project" value="UniProtKB-KW"/>
</dbReference>
<dbReference type="SMART" id="SM00719">
    <property type="entry name" value="Plus3"/>
    <property type="match status" value="1"/>
</dbReference>
<feature type="compositionally biased region" description="Polar residues" evidence="6">
    <location>
        <begin position="1090"/>
        <end position="1099"/>
    </location>
</feature>
<evidence type="ECO:0000313" key="13">
    <source>
        <dbReference type="Proteomes" id="UP001159364"/>
    </source>
</evidence>
<dbReference type="PANTHER" id="PTHR46695">
    <property type="entry name" value="ZINC FINGER CCCH DOMAIN-CONTAINING PROTEIN 44-RELATED"/>
    <property type="match status" value="1"/>
</dbReference>
<evidence type="ECO:0000259" key="11">
    <source>
        <dbReference type="PROSITE" id="PS51925"/>
    </source>
</evidence>
<dbReference type="SUPFAM" id="SSF47592">
    <property type="entry name" value="SWIB/MDM2 domain"/>
    <property type="match status" value="1"/>
</dbReference>
<dbReference type="InterPro" id="IPR036855">
    <property type="entry name" value="Znf_CCCH_sf"/>
</dbReference>
<dbReference type="CDD" id="cd10567">
    <property type="entry name" value="SWIB-MDM2_like"/>
    <property type="match status" value="1"/>
</dbReference>
<dbReference type="Gene3D" id="3.90.70.200">
    <property type="entry name" value="Plus-3 domain"/>
    <property type="match status" value="1"/>
</dbReference>
<feature type="compositionally biased region" description="Polar residues" evidence="6">
    <location>
        <begin position="724"/>
        <end position="734"/>
    </location>
</feature>
<dbReference type="InterPro" id="IPR035445">
    <property type="entry name" value="GYF-like_dom_sf"/>
</dbReference>
<dbReference type="SMART" id="SM00249">
    <property type="entry name" value="PHD"/>
    <property type="match status" value="1"/>
</dbReference>
<dbReference type="SMART" id="SM00444">
    <property type="entry name" value="GYF"/>
    <property type="match status" value="1"/>
</dbReference>
<feature type="compositionally biased region" description="Polar residues" evidence="6">
    <location>
        <begin position="1421"/>
        <end position="1443"/>
    </location>
</feature>
<protein>
    <recommendedName>
        <fullName evidence="14">Zinc finger CCCH domain-containing protein 44</fullName>
    </recommendedName>
</protein>
<feature type="compositionally biased region" description="Basic and acidic residues" evidence="6">
    <location>
        <begin position="1486"/>
        <end position="1502"/>
    </location>
</feature>
<evidence type="ECO:0000256" key="5">
    <source>
        <dbReference type="PROSITE-ProRule" id="PRU00723"/>
    </source>
</evidence>
<dbReference type="InterPro" id="IPR019787">
    <property type="entry name" value="Znf_PHD-finger"/>
</dbReference>
<dbReference type="InterPro" id="IPR013083">
    <property type="entry name" value="Znf_RING/FYVE/PHD"/>
</dbReference>
<feature type="region of interest" description="Disordered" evidence="6">
    <location>
        <begin position="991"/>
        <end position="1099"/>
    </location>
</feature>
<dbReference type="InterPro" id="IPR019786">
    <property type="entry name" value="Zinc_finger_PHD-type_CS"/>
</dbReference>
<evidence type="ECO:0000256" key="4">
    <source>
        <dbReference type="ARBA" id="ARBA00023125"/>
    </source>
</evidence>
<dbReference type="CDD" id="cd15568">
    <property type="entry name" value="PHD5_NSD"/>
    <property type="match status" value="1"/>
</dbReference>
<gene>
    <name evidence="12" type="ORF">K2173_006089</name>
</gene>
<evidence type="ECO:0008006" key="14">
    <source>
        <dbReference type="Google" id="ProtNLM"/>
    </source>
</evidence>
<feature type="compositionally biased region" description="Polar residues" evidence="6">
    <location>
        <begin position="1061"/>
        <end position="1081"/>
    </location>
</feature>
<evidence type="ECO:0000256" key="6">
    <source>
        <dbReference type="SAM" id="MobiDB-lite"/>
    </source>
</evidence>
<keyword evidence="4" id="KW-0238">DNA-binding</keyword>
<dbReference type="PROSITE" id="PS01359">
    <property type="entry name" value="ZF_PHD_1"/>
    <property type="match status" value="1"/>
</dbReference>